<dbReference type="Proteomes" id="UP001165121">
    <property type="component" value="Unassembled WGS sequence"/>
</dbReference>
<accession>A0A9W6U8P7</accession>
<feature type="compositionally biased region" description="Acidic residues" evidence="1">
    <location>
        <begin position="265"/>
        <end position="277"/>
    </location>
</feature>
<dbReference type="AlphaFoldDB" id="A0A9W6U8P7"/>
<feature type="compositionally biased region" description="Basic residues" evidence="1">
    <location>
        <begin position="142"/>
        <end position="153"/>
    </location>
</feature>
<evidence type="ECO:0000256" key="1">
    <source>
        <dbReference type="SAM" id="MobiDB-lite"/>
    </source>
</evidence>
<evidence type="ECO:0000313" key="2">
    <source>
        <dbReference type="EMBL" id="GMF27285.1"/>
    </source>
</evidence>
<feature type="compositionally biased region" description="Basic and acidic residues" evidence="1">
    <location>
        <begin position="353"/>
        <end position="365"/>
    </location>
</feature>
<gene>
    <name evidence="2" type="ORF">Pfra01_000537000</name>
</gene>
<sequence>MLDTPSAPPSLSRDEQLHVPVAATAEFLLSMRPTSMHQRAQVSSSQITSITLENSKRPGSPSPLGTPRPPTLKSNVKTKKAPRATEATPKDAAPSAEKSSPKETTPQRASGATSTDSEPHAKKSSPTKAQAPATATAPSAKMTRRTRASKRKEVRLPGPYVEPALSESDTDTPNPDLITGDEDSTADSTASPVTKISEGELASANTTASETDPVEEAPIPSSEDSSNARKAEDFLNSSDTQDPKGPASATPPAKAPQERSPPPEDGPDPVDYEESEPDQDREQGEVPDPNSSPQLTDQQRVAHPGNNAPTDMPEQQIITNAGIDEGVPPEQLQPDNRRLLSERNHQEASQVADTKREREASTPRTREQLLALRYLTLNEYREHLRLSRRPGPGVSQCDTCPVVLWDDTGLTRQTNERELED</sequence>
<feature type="compositionally biased region" description="Basic and acidic residues" evidence="1">
    <location>
        <begin position="335"/>
        <end position="346"/>
    </location>
</feature>
<protein>
    <submittedName>
        <fullName evidence="2">Unnamed protein product</fullName>
    </submittedName>
</protein>
<dbReference type="EMBL" id="BSXT01000435">
    <property type="protein sequence ID" value="GMF27285.1"/>
    <property type="molecule type" value="Genomic_DNA"/>
</dbReference>
<feature type="compositionally biased region" description="Polar residues" evidence="1">
    <location>
        <begin position="102"/>
        <end position="116"/>
    </location>
</feature>
<reference evidence="2" key="1">
    <citation type="submission" date="2023-04" db="EMBL/GenBank/DDBJ databases">
        <title>Phytophthora fragariaefolia NBRC 109709.</title>
        <authorList>
            <person name="Ichikawa N."/>
            <person name="Sato H."/>
            <person name="Tonouchi N."/>
        </authorList>
    </citation>
    <scope>NUCLEOTIDE SEQUENCE</scope>
    <source>
        <strain evidence="2">NBRC 109709</strain>
    </source>
</reference>
<feature type="region of interest" description="Disordered" evidence="1">
    <location>
        <begin position="35"/>
        <end position="365"/>
    </location>
</feature>
<feature type="compositionally biased region" description="Pro residues" evidence="1">
    <location>
        <begin position="60"/>
        <end position="70"/>
    </location>
</feature>
<name>A0A9W6U8P7_9STRA</name>
<feature type="compositionally biased region" description="Low complexity" evidence="1">
    <location>
        <begin position="124"/>
        <end position="141"/>
    </location>
</feature>
<organism evidence="2 3">
    <name type="scientific">Phytophthora fragariaefolia</name>
    <dbReference type="NCBI Taxonomy" id="1490495"/>
    <lineage>
        <taxon>Eukaryota</taxon>
        <taxon>Sar</taxon>
        <taxon>Stramenopiles</taxon>
        <taxon>Oomycota</taxon>
        <taxon>Peronosporomycetes</taxon>
        <taxon>Peronosporales</taxon>
        <taxon>Peronosporaceae</taxon>
        <taxon>Phytophthora</taxon>
    </lineage>
</organism>
<proteinExistence type="predicted"/>
<comment type="caution">
    <text evidence="2">The sequence shown here is derived from an EMBL/GenBank/DDBJ whole genome shotgun (WGS) entry which is preliminary data.</text>
</comment>
<keyword evidence="3" id="KW-1185">Reference proteome</keyword>
<feature type="compositionally biased region" description="Polar residues" evidence="1">
    <location>
        <begin position="289"/>
        <end position="299"/>
    </location>
</feature>
<evidence type="ECO:0000313" key="3">
    <source>
        <dbReference type="Proteomes" id="UP001165121"/>
    </source>
</evidence>
<feature type="compositionally biased region" description="Polar residues" evidence="1">
    <location>
        <begin position="35"/>
        <end position="53"/>
    </location>
</feature>